<keyword evidence="5" id="KW-0547">Nucleotide-binding</keyword>
<evidence type="ECO:0000256" key="5">
    <source>
        <dbReference type="HAMAP-Rule" id="MF_00316"/>
    </source>
</evidence>
<evidence type="ECO:0000256" key="4">
    <source>
        <dbReference type="HAMAP-Rule" id="MF_00187"/>
    </source>
</evidence>
<feature type="active site" description="Cysteine persulfide intermediate" evidence="4">
    <location>
        <position position="101"/>
    </location>
</feature>
<comment type="subcellular location">
    <subcellularLocation>
        <location evidence="5">Cytoplasm</location>
    </subcellularLocation>
</comment>
<keyword evidence="2 5" id="KW-0342">GTP-binding</keyword>
<sequence length="470" mass="50933">MDHSGNRTVYQFKNGRLASHGRQVVQEYPLQLTVNDRELATLVASPHQLNFLVAGFLRNQGFISGLDEIQTLGVCREFGAARVRIRGEVPERLKPTLTSGCGTGITFNFEPAAAPDAAAVREQPRFSPASVFELMKGLAQRAEQYRSHGGIHSAAVGDGRQLLLYAEDLGRHNTLDRLAGEALFKNIDLRGKMLVTSGRVSTEMAAKAAKLGIALIASRTSPTDLAVQMCEQAGITLVGYLRGESFELYCRPEGLELAPTAKKIPGVTGVILAGGESRRMGCDKSLLPIDGARFIEHIHRVMAGLFDEVLLVTNSPGLYEGIDCRKVPDIYFAQGSLAGIHSGLCHARNAKAFVVACDMPFVSAEVVREICSHGEGGEVVIPRGAEGLEPLHALYDKSCLPAMEAVLDRGQRRIVSFFPQVQVRELGPENLAAHDPQGRTFLNINTPQEYFALRGGKEDGPLPEARANRA</sequence>
<feature type="binding site" evidence="5">
    <location>
        <position position="284"/>
    </location>
    <ligand>
        <name>GTP</name>
        <dbReference type="ChEBI" id="CHEBI:37565"/>
    </ligand>
</feature>
<keyword evidence="5" id="KW-0808">Transferase</keyword>
<keyword evidence="8" id="KW-1185">Reference proteome</keyword>
<comment type="similarity">
    <text evidence="5">Belongs to the MobA family.</text>
</comment>
<organism evidence="7 8">
    <name type="scientific">Desulfuromonas versatilis</name>
    <dbReference type="NCBI Taxonomy" id="2802975"/>
    <lineage>
        <taxon>Bacteria</taxon>
        <taxon>Pseudomonadati</taxon>
        <taxon>Thermodesulfobacteriota</taxon>
        <taxon>Desulfuromonadia</taxon>
        <taxon>Desulfuromonadales</taxon>
        <taxon>Desulfuromonadaceae</taxon>
        <taxon>Desulfuromonas</taxon>
    </lineage>
</organism>
<feature type="domain" description="MobA-like NTP transferase" evidence="6">
    <location>
        <begin position="269"/>
        <end position="416"/>
    </location>
</feature>
<comment type="caution">
    <text evidence="5">Lacks conserved residue(s) required for the propagation of feature annotation.</text>
</comment>
<accession>A0ABN6E1C8</accession>
<dbReference type="HAMAP" id="MF_00187">
    <property type="entry name" value="FdhD"/>
    <property type="match status" value="1"/>
</dbReference>
<dbReference type="InterPro" id="IPR029044">
    <property type="entry name" value="Nucleotide-diphossugar_trans"/>
</dbReference>
<reference evidence="7 8" key="2">
    <citation type="journal article" date="2021" name="Int. J. Syst. Evol. Microbiol.">
        <title>Isolation and Polyphasic Characterization of Desulfuromonas versatilis sp. Nov., an Electrogenic Bacteria Capable of Versatile Metabolism Isolated from a Graphene Oxide-Reducing Enrichment Culture.</title>
        <authorList>
            <person name="Xie L."/>
            <person name="Yoshida N."/>
            <person name="Ishii S."/>
            <person name="Meng L."/>
        </authorList>
    </citation>
    <scope>NUCLEOTIDE SEQUENCE [LARGE SCALE GENOMIC DNA]</scope>
    <source>
        <strain evidence="7 8">NIT-T3</strain>
    </source>
</reference>
<dbReference type="NCBIfam" id="TIGR00129">
    <property type="entry name" value="fdhD_narQ"/>
    <property type="match status" value="1"/>
</dbReference>
<dbReference type="Proteomes" id="UP001319827">
    <property type="component" value="Chromosome"/>
</dbReference>
<keyword evidence="1 5" id="KW-0963">Cytoplasm</keyword>
<proteinExistence type="inferred from homology"/>
<comment type="function">
    <text evidence="4">Required for formate dehydrogenase (FDH) activity. Acts as a sulfur carrier protein that transfers sulfur from IscS to the molybdenum cofactor prior to its insertion into FDH.</text>
</comment>
<comment type="similarity">
    <text evidence="4">Belongs to the FdhD family.</text>
</comment>
<dbReference type="EMBL" id="AP024355">
    <property type="protein sequence ID" value="BCR05634.1"/>
    <property type="molecule type" value="Genomic_DNA"/>
</dbReference>
<dbReference type="InterPro" id="IPR016193">
    <property type="entry name" value="Cytidine_deaminase-like"/>
</dbReference>
<dbReference type="InterPro" id="IPR013482">
    <property type="entry name" value="Molybde_CF_guanTrfase"/>
</dbReference>
<feature type="binding site" evidence="5">
    <location>
        <begin position="272"/>
        <end position="274"/>
    </location>
    <ligand>
        <name>GTP</name>
        <dbReference type="ChEBI" id="CHEBI:37565"/>
    </ligand>
</feature>
<dbReference type="Gene3D" id="3.10.20.10">
    <property type="match status" value="1"/>
</dbReference>
<dbReference type="HAMAP" id="MF_00316">
    <property type="entry name" value="MobA"/>
    <property type="match status" value="1"/>
</dbReference>
<evidence type="ECO:0000256" key="2">
    <source>
        <dbReference type="ARBA" id="ARBA00023134"/>
    </source>
</evidence>
<reference evidence="7 8" key="1">
    <citation type="journal article" date="2016" name="C (Basel)">
        <title>Selective Growth of and Electricity Production by Marine Exoelectrogenic Bacteria in Self-Aggregated Hydrogel of Microbially Reduced Graphene Oxide.</title>
        <authorList>
            <person name="Yoshida N."/>
            <person name="Goto Y."/>
            <person name="Miyata Y."/>
        </authorList>
    </citation>
    <scope>NUCLEOTIDE SEQUENCE [LARGE SCALE GENOMIC DNA]</scope>
    <source>
        <strain evidence="7 8">NIT-T3</strain>
    </source>
</reference>
<gene>
    <name evidence="4 7" type="primary">fdhD</name>
    <name evidence="5" type="synonym">mobA</name>
    <name evidence="7" type="ORF">DESUT3_27030</name>
</gene>
<feature type="binding site" evidence="5">
    <location>
        <position position="358"/>
    </location>
    <ligand>
        <name>Mg(2+)</name>
        <dbReference type="ChEBI" id="CHEBI:18420"/>
    </ligand>
</feature>
<dbReference type="InterPro" id="IPR003786">
    <property type="entry name" value="FdhD"/>
</dbReference>
<dbReference type="PANTHER" id="PTHR30592:SF1">
    <property type="entry name" value="SULFUR CARRIER PROTEIN FDHD"/>
    <property type="match status" value="1"/>
</dbReference>
<name>A0ABN6E1C8_9BACT</name>
<comment type="function">
    <text evidence="5">Transfers a GMP moiety from GTP to Mo-molybdopterin (Mo-MPT) cofactor (Moco or molybdenum cofactor) to form Mo-molybdopterin guanine dinucleotide (Mo-MGD) cofactor.</text>
</comment>
<keyword evidence="3 5" id="KW-0501">Molybdenum cofactor biosynthesis</keyword>
<dbReference type="Pfam" id="PF12804">
    <property type="entry name" value="NTP_transf_3"/>
    <property type="match status" value="1"/>
</dbReference>
<dbReference type="InterPro" id="IPR025877">
    <property type="entry name" value="MobA-like_NTP_Trfase"/>
</dbReference>
<dbReference type="Gene3D" id="3.40.140.10">
    <property type="entry name" value="Cytidine Deaminase, domain 2"/>
    <property type="match status" value="1"/>
</dbReference>
<evidence type="ECO:0000313" key="8">
    <source>
        <dbReference type="Proteomes" id="UP001319827"/>
    </source>
</evidence>
<dbReference type="SUPFAM" id="SSF53927">
    <property type="entry name" value="Cytidine deaminase-like"/>
    <property type="match status" value="1"/>
</dbReference>
<comment type="cofactor">
    <cofactor evidence="5">
        <name>Mg(2+)</name>
        <dbReference type="ChEBI" id="CHEBI:18420"/>
    </cofactor>
</comment>
<comment type="domain">
    <text evidence="5">The N-terminal domain determines nucleotide recognition and specific binding, while the C-terminal domain determines the specific binding to the target protein.</text>
</comment>
<keyword evidence="5" id="KW-0460">Magnesium</keyword>
<evidence type="ECO:0000313" key="7">
    <source>
        <dbReference type="EMBL" id="BCR05634.1"/>
    </source>
</evidence>
<dbReference type="EC" id="2.7.7.77" evidence="5"/>
<dbReference type="CDD" id="cd02503">
    <property type="entry name" value="MobA"/>
    <property type="match status" value="1"/>
</dbReference>
<dbReference type="SUPFAM" id="SSF53448">
    <property type="entry name" value="Nucleotide-diphospho-sugar transferases"/>
    <property type="match status" value="1"/>
</dbReference>
<dbReference type="PANTHER" id="PTHR30592">
    <property type="entry name" value="FORMATE DEHYDROGENASE"/>
    <property type="match status" value="1"/>
</dbReference>
<keyword evidence="7" id="KW-0548">Nucleotidyltransferase</keyword>
<dbReference type="Pfam" id="PF02634">
    <property type="entry name" value="FdhD-NarQ"/>
    <property type="match status" value="1"/>
</dbReference>
<evidence type="ECO:0000256" key="3">
    <source>
        <dbReference type="ARBA" id="ARBA00023150"/>
    </source>
</evidence>
<comment type="catalytic activity">
    <reaction evidence="5">
        <text>Mo-molybdopterin + GTP + H(+) = Mo-molybdopterin guanine dinucleotide + diphosphate</text>
        <dbReference type="Rhea" id="RHEA:34243"/>
        <dbReference type="ChEBI" id="CHEBI:15378"/>
        <dbReference type="ChEBI" id="CHEBI:33019"/>
        <dbReference type="ChEBI" id="CHEBI:37565"/>
        <dbReference type="ChEBI" id="CHEBI:71302"/>
        <dbReference type="ChEBI" id="CHEBI:71310"/>
        <dbReference type="EC" id="2.7.7.77"/>
    </reaction>
</comment>
<feature type="binding site" evidence="5">
    <location>
        <position position="329"/>
    </location>
    <ligand>
        <name>GTP</name>
        <dbReference type="ChEBI" id="CHEBI:37565"/>
    </ligand>
</feature>
<dbReference type="Gene3D" id="3.90.550.10">
    <property type="entry name" value="Spore Coat Polysaccharide Biosynthesis Protein SpsA, Chain A"/>
    <property type="match status" value="1"/>
</dbReference>
<keyword evidence="5" id="KW-0479">Metal-binding</keyword>
<dbReference type="GO" id="GO:0016779">
    <property type="term" value="F:nucleotidyltransferase activity"/>
    <property type="evidence" value="ECO:0007669"/>
    <property type="project" value="UniProtKB-KW"/>
</dbReference>
<evidence type="ECO:0000256" key="1">
    <source>
        <dbReference type="ARBA" id="ARBA00022490"/>
    </source>
</evidence>
<evidence type="ECO:0000259" key="6">
    <source>
        <dbReference type="Pfam" id="PF12804"/>
    </source>
</evidence>
<feature type="binding site" evidence="5">
    <location>
        <position position="358"/>
    </location>
    <ligand>
        <name>GTP</name>
        <dbReference type="ChEBI" id="CHEBI:37565"/>
    </ligand>
</feature>
<dbReference type="RefSeq" id="WP_221249045.1">
    <property type="nucleotide sequence ID" value="NZ_AP024355.1"/>
</dbReference>
<protein>
    <recommendedName>
        <fullName evidence="4 5">Multifunctional fusion protein</fullName>
    </recommendedName>
    <domain>
        <recommendedName>
            <fullName evidence="5">Probable molybdenum cofactor guanylyltransferase</fullName>
            <shortName evidence="5">MoCo guanylyltransferase</shortName>
            <ecNumber evidence="5">2.7.7.77</ecNumber>
        </recommendedName>
        <alternativeName>
            <fullName evidence="5">GTP:molybdopterin guanylyltransferase</fullName>
        </alternativeName>
        <alternativeName>
            <fullName evidence="5">Molybdopterin-guanine dinucleotide synthase</fullName>
            <shortName evidence="5">MGD synthase</shortName>
        </alternativeName>
        <alternativeName>
            <fullName evidence="5">Molybdopterin guanylyltransferase</fullName>
        </alternativeName>
        <alternativeName>
            <fullName evidence="5">Mo-MPT guanylyltransferase</fullName>
        </alternativeName>
    </domain>
    <domain>
        <recommendedName>
            <fullName evidence="4">Sulfur carrier protein FdhD</fullName>
        </recommendedName>
    </domain>
</protein>